<comment type="caution">
    <text evidence="1">The sequence shown here is derived from an EMBL/GenBank/DDBJ whole genome shotgun (WGS) entry which is preliminary data.</text>
</comment>
<dbReference type="OrthoDB" id="7597270at2"/>
<gene>
    <name evidence="1" type="ORF">EBBID32_1050</name>
</gene>
<dbReference type="EMBL" id="CAVK010000007">
    <property type="protein sequence ID" value="CCW15777.1"/>
    <property type="molecule type" value="Genomic_DNA"/>
</dbReference>
<dbReference type="Proteomes" id="UP000013201">
    <property type="component" value="Unassembled WGS sequence"/>
</dbReference>
<reference evidence="2" key="2">
    <citation type="submission" date="2013-04" db="EMBL/GenBank/DDBJ databases">
        <title>Bisphenol A degrading Sphingobium sp. strain BiD32.</title>
        <authorList>
            <person name="Nielsen J.L."/>
            <person name="Zhou N.A."/>
            <person name="Kjeldal H."/>
        </authorList>
    </citation>
    <scope>NUCLEOTIDE SEQUENCE [LARGE SCALE GENOMIC DNA]</scope>
    <source>
        <strain evidence="2">BiD32</strain>
    </source>
</reference>
<evidence type="ECO:0000313" key="1">
    <source>
        <dbReference type="EMBL" id="CCW15777.1"/>
    </source>
</evidence>
<dbReference type="AlphaFoldDB" id="N1MJF3"/>
<protein>
    <submittedName>
        <fullName evidence="1">Uncharacterized protein</fullName>
    </submittedName>
</protein>
<reference evidence="1 2" key="1">
    <citation type="submission" date="2013-03" db="EMBL/GenBank/DDBJ databases">
        <authorList>
            <person name="Le V."/>
        </authorList>
    </citation>
    <scope>NUCLEOTIDE SEQUENCE [LARGE SCALE GENOMIC DNA]</scope>
    <source>
        <strain evidence="1 2">BiD32</strain>
    </source>
</reference>
<accession>N1MJF3</accession>
<sequence>MRDKITDAQRQIIIDLLPVSLSLRQIAVAMDLGNQAVSRAAKPFIAIMQATGTLPLCQCGQPRFHPRICGRTAGVGGKADTPEMLARRASVIAAIMTGETYMEIGTRFGIDSSAVRQYQRHLTPAQRDRRKAMERARRMETAPSVSRPIRDHLYRRIASYVPRWLDQHLHDDVTSEAYIALLDGTISEADLRENVERFARVARDSFASKWGHLSLNAKMFADSDATLADLIPDPAALAAFDRIFEEVL</sequence>
<name>N1MJF3_9SPHN</name>
<keyword evidence="2" id="KW-1185">Reference proteome</keyword>
<organism evidence="1 2">
    <name type="scientific">Sphingobium indicum BiD32</name>
    <dbReference type="NCBI Taxonomy" id="1301087"/>
    <lineage>
        <taxon>Bacteria</taxon>
        <taxon>Pseudomonadati</taxon>
        <taxon>Pseudomonadota</taxon>
        <taxon>Alphaproteobacteria</taxon>
        <taxon>Sphingomonadales</taxon>
        <taxon>Sphingomonadaceae</taxon>
        <taxon>Sphingobium</taxon>
    </lineage>
</organism>
<dbReference type="RefSeq" id="WP_006948821.1">
    <property type="nucleotide sequence ID" value="NZ_CAVK010000007.1"/>
</dbReference>
<proteinExistence type="predicted"/>
<evidence type="ECO:0000313" key="2">
    <source>
        <dbReference type="Proteomes" id="UP000013201"/>
    </source>
</evidence>